<proteinExistence type="predicted"/>
<name>A0ABQ4WHZ6_9ASTR</name>
<accession>A0ABQ4WHZ6</accession>
<evidence type="ECO:0000313" key="3">
    <source>
        <dbReference type="Proteomes" id="UP001151760"/>
    </source>
</evidence>
<dbReference type="Proteomes" id="UP001151760">
    <property type="component" value="Unassembled WGS sequence"/>
</dbReference>
<protein>
    <recommendedName>
        <fullName evidence="4">Protein kinase-like domain, concanavalin A-like lectin/glucanase domain protein</fullName>
    </recommendedName>
</protein>
<dbReference type="EMBL" id="BQNB010008659">
    <property type="protein sequence ID" value="GJS52488.1"/>
    <property type="molecule type" value="Genomic_DNA"/>
</dbReference>
<feature type="compositionally biased region" description="Acidic residues" evidence="1">
    <location>
        <begin position="159"/>
        <end position="172"/>
    </location>
</feature>
<evidence type="ECO:0000313" key="2">
    <source>
        <dbReference type="EMBL" id="GJS52488.1"/>
    </source>
</evidence>
<gene>
    <name evidence="2" type="ORF">Tco_0625850</name>
</gene>
<evidence type="ECO:0000256" key="1">
    <source>
        <dbReference type="SAM" id="MobiDB-lite"/>
    </source>
</evidence>
<sequence length="315" mass="36525">MGDENLIRTLRDYSKPSHEGYTNTIELLVGKNVQDDMMSKVNLLWKTVFEKLDDTPLCDTAVNFTSTDYHTEKELRSKGVKSPSKLLSLKYLSQSSVIEQNKNPSSPKYVHFINSIVILNKENEDEEEGSVEPSKTRYTNYEEADETDEEVESKKEVEGEIEGETNEEEEGDPEHFDTFPTMKELRYHEWLLKNPRAPWVKAKIITGNVNNVKFSCMIGQFNKDQAYLDLESLINIMSNLHYNWIMSNRLQPRRKPSNPKKNCNFIRRVKGLKVFVGNFTYECYFMVLEDMTSVIDHYLGSVVFGKPFVEATRLV</sequence>
<comment type="caution">
    <text evidence="2">The sequence shown here is derived from an EMBL/GenBank/DDBJ whole genome shotgun (WGS) entry which is preliminary data.</text>
</comment>
<reference evidence="2" key="1">
    <citation type="journal article" date="2022" name="Int. J. Mol. Sci.">
        <title>Draft Genome of Tanacetum Coccineum: Genomic Comparison of Closely Related Tanacetum-Family Plants.</title>
        <authorList>
            <person name="Yamashiro T."/>
            <person name="Shiraishi A."/>
            <person name="Nakayama K."/>
            <person name="Satake H."/>
        </authorList>
    </citation>
    <scope>NUCLEOTIDE SEQUENCE</scope>
</reference>
<reference evidence="2" key="2">
    <citation type="submission" date="2022-01" db="EMBL/GenBank/DDBJ databases">
        <authorList>
            <person name="Yamashiro T."/>
            <person name="Shiraishi A."/>
            <person name="Satake H."/>
            <person name="Nakayama K."/>
        </authorList>
    </citation>
    <scope>NUCLEOTIDE SEQUENCE</scope>
</reference>
<keyword evidence="3" id="KW-1185">Reference proteome</keyword>
<organism evidence="2 3">
    <name type="scientific">Tanacetum coccineum</name>
    <dbReference type="NCBI Taxonomy" id="301880"/>
    <lineage>
        <taxon>Eukaryota</taxon>
        <taxon>Viridiplantae</taxon>
        <taxon>Streptophyta</taxon>
        <taxon>Embryophyta</taxon>
        <taxon>Tracheophyta</taxon>
        <taxon>Spermatophyta</taxon>
        <taxon>Magnoliopsida</taxon>
        <taxon>eudicotyledons</taxon>
        <taxon>Gunneridae</taxon>
        <taxon>Pentapetalae</taxon>
        <taxon>asterids</taxon>
        <taxon>campanulids</taxon>
        <taxon>Asterales</taxon>
        <taxon>Asteraceae</taxon>
        <taxon>Asteroideae</taxon>
        <taxon>Anthemideae</taxon>
        <taxon>Anthemidinae</taxon>
        <taxon>Tanacetum</taxon>
    </lineage>
</organism>
<evidence type="ECO:0008006" key="4">
    <source>
        <dbReference type="Google" id="ProtNLM"/>
    </source>
</evidence>
<feature type="compositionally biased region" description="Acidic residues" evidence="1">
    <location>
        <begin position="142"/>
        <end position="151"/>
    </location>
</feature>
<feature type="region of interest" description="Disordered" evidence="1">
    <location>
        <begin position="123"/>
        <end position="175"/>
    </location>
</feature>